<sequence>MNAHTEIAELQKACLAATGKVEAAKRKKDGTIASKTSKAREARLALLKAEVDAGCCHPVPRPTPADHRSATDAYQQADQSLQAMSEDEDTLRWLQANKDKMQGLLDERHSWRKALCQAMGRVPGAFSAEFCTRQIKRINDAITKTRNALLMRDLKF</sequence>
<gene>
    <name evidence="1" type="ORF">P7680_19380</name>
</gene>
<dbReference type="Proteomes" id="UP001529180">
    <property type="component" value="Unassembled WGS sequence"/>
</dbReference>
<keyword evidence="2" id="KW-1185">Reference proteome</keyword>
<proteinExistence type="predicted"/>
<organism evidence="1 2">
    <name type="scientific">Thalassospira aquimaris</name>
    <dbReference type="NCBI Taxonomy" id="3037796"/>
    <lineage>
        <taxon>Bacteria</taxon>
        <taxon>Pseudomonadati</taxon>
        <taxon>Pseudomonadota</taxon>
        <taxon>Alphaproteobacteria</taxon>
        <taxon>Rhodospirillales</taxon>
        <taxon>Thalassospiraceae</taxon>
        <taxon>Thalassospira</taxon>
    </lineage>
</organism>
<reference evidence="1 2" key="1">
    <citation type="submission" date="2023-03" db="EMBL/GenBank/DDBJ databases">
        <title>Strain FZY0004 represents a novel species in the genus Thalassospira isolated from seawater.</title>
        <authorList>
            <person name="Fu Z.-Y."/>
        </authorList>
    </citation>
    <scope>NUCLEOTIDE SEQUENCE [LARGE SCALE GENOMIC DNA]</scope>
    <source>
        <strain evidence="1 2">FZY0004</strain>
    </source>
</reference>
<accession>A0ABT6GGG1</accession>
<protein>
    <recommendedName>
        <fullName evidence="3">Lysozyme inhibitor LprI N-terminal domain-containing protein</fullName>
    </recommendedName>
</protein>
<dbReference type="RefSeq" id="WP_278006979.1">
    <property type="nucleotide sequence ID" value="NZ_JARSBO010000010.1"/>
</dbReference>
<dbReference type="EMBL" id="JARSBO010000010">
    <property type="protein sequence ID" value="MDG4721177.1"/>
    <property type="molecule type" value="Genomic_DNA"/>
</dbReference>
<evidence type="ECO:0000313" key="1">
    <source>
        <dbReference type="EMBL" id="MDG4721177.1"/>
    </source>
</evidence>
<evidence type="ECO:0000313" key="2">
    <source>
        <dbReference type="Proteomes" id="UP001529180"/>
    </source>
</evidence>
<name>A0ABT6GGG1_9PROT</name>
<comment type="caution">
    <text evidence="1">The sequence shown here is derived from an EMBL/GenBank/DDBJ whole genome shotgun (WGS) entry which is preliminary data.</text>
</comment>
<evidence type="ECO:0008006" key="3">
    <source>
        <dbReference type="Google" id="ProtNLM"/>
    </source>
</evidence>